<keyword evidence="5" id="KW-1003">Cell membrane</keyword>
<evidence type="ECO:0000313" key="26">
    <source>
        <dbReference type="EMBL" id="RHN54591.1"/>
    </source>
</evidence>
<reference evidence="29" key="4">
    <citation type="journal article" date="2018" name="Nat. Plants">
        <title>Whole-genome landscape of Medicago truncatula symbiotic genes.</title>
        <authorList>
            <person name="Pecrix Y."/>
            <person name="Staton S.E."/>
            <person name="Sallet E."/>
            <person name="Lelandais-Briere C."/>
            <person name="Moreau S."/>
            <person name="Carrere S."/>
            <person name="Blein T."/>
            <person name="Jardinaud M.F."/>
            <person name="Latrasse D."/>
            <person name="Zouine M."/>
            <person name="Zahm M."/>
            <person name="Kreplak J."/>
            <person name="Mayjonade B."/>
            <person name="Satge C."/>
            <person name="Perez M."/>
            <person name="Cauet S."/>
            <person name="Marande W."/>
            <person name="Chantry-Darmon C."/>
            <person name="Lopez-Roques C."/>
            <person name="Bouchez O."/>
            <person name="Berard A."/>
            <person name="Debelle F."/>
            <person name="Munos S."/>
            <person name="Bendahmane A."/>
            <person name="Berges H."/>
            <person name="Niebel A."/>
            <person name="Buitink J."/>
            <person name="Frugier F."/>
            <person name="Benhamed M."/>
            <person name="Crespi M."/>
            <person name="Gouzy J."/>
            <person name="Gamas P."/>
        </authorList>
    </citation>
    <scope>NUCLEOTIDE SEQUENCE [LARGE SCALE GENOMIC DNA]</scope>
    <source>
        <strain evidence="29">cv. Jemalong A17</strain>
    </source>
</reference>
<evidence type="ECO:0000256" key="2">
    <source>
        <dbReference type="ARBA" id="ARBA00004479"/>
    </source>
</evidence>
<evidence type="ECO:0000256" key="23">
    <source>
        <dbReference type="SAM" id="Phobius"/>
    </source>
</evidence>
<dbReference type="InterPro" id="IPR008271">
    <property type="entry name" value="Ser/Thr_kinase_AS"/>
</dbReference>
<evidence type="ECO:0000256" key="22">
    <source>
        <dbReference type="PROSITE-ProRule" id="PRU10141"/>
    </source>
</evidence>
<keyword evidence="18 25" id="KW-0675">Receptor</keyword>
<dbReference type="Proteomes" id="UP000265566">
    <property type="component" value="Chromosome 5"/>
</dbReference>
<keyword evidence="13 22" id="KW-0547">Nucleotide-binding</keyword>
<evidence type="ECO:0000256" key="4">
    <source>
        <dbReference type="ARBA" id="ARBA00012513"/>
    </source>
</evidence>
<evidence type="ECO:0000256" key="19">
    <source>
        <dbReference type="ARBA" id="ARBA00023180"/>
    </source>
</evidence>
<dbReference type="FunFam" id="3.80.10.10:FF:000383">
    <property type="entry name" value="Leucine-rich repeat receptor protein kinase EMS1"/>
    <property type="match status" value="1"/>
</dbReference>
<keyword evidence="10 23" id="KW-0812">Transmembrane</keyword>
<dbReference type="InterPro" id="IPR011009">
    <property type="entry name" value="Kinase-like_dom_sf"/>
</dbReference>
<dbReference type="GO" id="GO:0005886">
    <property type="term" value="C:plasma membrane"/>
    <property type="evidence" value="ECO:0007669"/>
    <property type="project" value="UniProtKB-SubCell"/>
</dbReference>
<dbReference type="SMART" id="SM00220">
    <property type="entry name" value="S_TKc"/>
    <property type="match status" value="1"/>
</dbReference>
<evidence type="ECO:0000256" key="20">
    <source>
        <dbReference type="ARBA" id="ARBA00047899"/>
    </source>
</evidence>
<dbReference type="Pfam" id="PF23598">
    <property type="entry name" value="LRR_14"/>
    <property type="match status" value="1"/>
</dbReference>
<dbReference type="Gene3D" id="1.10.510.10">
    <property type="entry name" value="Transferase(Phosphotransferase) domain 1"/>
    <property type="match status" value="1"/>
</dbReference>
<dbReference type="Pfam" id="PF08263">
    <property type="entry name" value="LRRNT_2"/>
    <property type="match status" value="1"/>
</dbReference>
<evidence type="ECO:0000256" key="16">
    <source>
        <dbReference type="ARBA" id="ARBA00022989"/>
    </source>
</evidence>
<dbReference type="EMBL" id="CM001221">
    <property type="protein sequence ID" value="AES95479.2"/>
    <property type="molecule type" value="Genomic_DNA"/>
</dbReference>
<dbReference type="InterPro" id="IPR051809">
    <property type="entry name" value="Plant_receptor-like_S/T_kinase"/>
</dbReference>
<dbReference type="EC" id="2.7.11.1" evidence="4"/>
<dbReference type="EnsemblPlants" id="AES95479">
    <property type="protein sequence ID" value="AES95479"/>
    <property type="gene ID" value="MTR_5g025950"/>
</dbReference>
<dbReference type="Gramene" id="rna29656">
    <property type="protein sequence ID" value="RHN54591.1"/>
    <property type="gene ID" value="gene29656"/>
</dbReference>
<comment type="catalytic activity">
    <reaction evidence="20">
        <text>L-threonyl-[protein] + ATP = O-phospho-L-threonyl-[protein] + ADP + H(+)</text>
        <dbReference type="Rhea" id="RHEA:46608"/>
        <dbReference type="Rhea" id="RHEA-COMP:11060"/>
        <dbReference type="Rhea" id="RHEA-COMP:11605"/>
        <dbReference type="ChEBI" id="CHEBI:15378"/>
        <dbReference type="ChEBI" id="CHEBI:30013"/>
        <dbReference type="ChEBI" id="CHEBI:30616"/>
        <dbReference type="ChEBI" id="CHEBI:61977"/>
        <dbReference type="ChEBI" id="CHEBI:456216"/>
        <dbReference type="EC" id="2.7.11.1"/>
    </reaction>
</comment>
<evidence type="ECO:0000256" key="21">
    <source>
        <dbReference type="ARBA" id="ARBA00048679"/>
    </source>
</evidence>
<dbReference type="GO" id="GO:0004674">
    <property type="term" value="F:protein serine/threonine kinase activity"/>
    <property type="evidence" value="ECO:0007669"/>
    <property type="project" value="UniProtKB-KW"/>
</dbReference>
<evidence type="ECO:0000256" key="9">
    <source>
        <dbReference type="ARBA" id="ARBA00022679"/>
    </source>
</evidence>
<dbReference type="Gene3D" id="3.30.200.20">
    <property type="entry name" value="Phosphorylase Kinase, domain 1"/>
    <property type="match status" value="1"/>
</dbReference>
<evidence type="ECO:0000256" key="15">
    <source>
        <dbReference type="ARBA" id="ARBA00022840"/>
    </source>
</evidence>
<dbReference type="eggNOG" id="ENOG502QPYS">
    <property type="taxonomic scope" value="Eukaryota"/>
</dbReference>
<keyword evidence="9 26" id="KW-0808">Transferase</keyword>
<dbReference type="PROSITE" id="PS00107">
    <property type="entry name" value="PROTEIN_KINASE_ATP"/>
    <property type="match status" value="1"/>
</dbReference>
<evidence type="ECO:0000313" key="28">
    <source>
        <dbReference type="Proteomes" id="UP000002051"/>
    </source>
</evidence>
<dbReference type="FunFam" id="1.10.510.10:FF:000358">
    <property type="entry name" value="Putative leucine-rich repeat receptor-like serine/threonine-protein kinase"/>
    <property type="match status" value="1"/>
</dbReference>
<dbReference type="InterPro" id="IPR003591">
    <property type="entry name" value="Leu-rich_rpt_typical-subtyp"/>
</dbReference>
<sequence>MKSFSCLSRILMYIHLHLLFLFTLNIMWFGTNKTVAVALGNQTDYLSLLKFKESISNDPNGVLDSWNFSIHLCKWRGVTCSSMQQRVIELNLEGYQLHGSISPYVGNLTFLTTLNLMNNSFYGTIPQELGQLLQLQQLYLINNSFAGEIPTNLTHCSNLKELRLGGNNLIGKIPIEIGSLKKLQYVTIWKNKLTGGIPSFVGNLSCLTRFSVTSNNLEGDIPQETCRLKNLRGLFMGVNYLSGMIPSCLYNISALTELSLTMNRFNGSLPPNMFYTLPNLKSFEPGGNQFSGPIPVSIANASSLQIIDLGQNNLVGQVPSLEKLPDLYWLSLEYNYFGNNSTIDLEFLKYLTNCSKLEKLSISNNKFGGSLPNFIGNLSTHLRQLYLGGNMITGKIPMEIGNLVGLTLLSMELNQFDGIVPSTLGKFQNMQILDLSENKLSGYIPPFIGNLSQLFRLAVHSNMFQGNIPPSIGNCQKLQYLDLSHNKLSGSIPLEIFNLFYLSNLLNLSHNSLSGSLPREVGMLKNINMLDVSENQLSSYLPRTVGECISLEYLLLQGNSFNGTIPSSLASLKGLRYLDLSTNQLSGSIPDVMQDISCLEHLNVSFNMLEGEVPTNGVFRNASKVAMIGNNKLCGGISQLHLAPCPIKGRKHPKHHIFRLIAVIVSMVSFLLIFLFIITIYWVRKINQKRSFDSPPNDQEAKVSFRDLYQGTDGFSDRNLIGSGSFGDVYRGNLVSEDNVVAIKVFNLQNNGAHKSFIVECNALKFIRHRNLVKILTCCSSTDYKGQEFKALVFDYMKNGSLEQWLHPKVLNEEHTATLDLSHRLNIIMDVGSALHYLHNECEQLVLHCDIKPSNVLLDDDMVAHVSDFGIARLVSAIGGSSHKNTKTIGIKGTVGYAPPEYGMGAEVSTCGDMYSFGILMLEMLTGRRPTDEAFEDDQNLHNFVATLFPANLIKILDPHLVSKYAEVEIQDGKSENLIPSLKECLVSLFRIGLLCSMESPKERMNIVDVTRELNTIHKAFLTGFLLQPKYVNPQVQVALDILGHESSSLEGSGSV</sequence>
<dbReference type="PANTHER" id="PTHR27008:SF523">
    <property type="entry name" value="LRR RECEPTOR-LIKE KINASE FAMILY PROTEIN"/>
    <property type="match status" value="1"/>
</dbReference>
<evidence type="ECO:0000256" key="14">
    <source>
        <dbReference type="ARBA" id="ARBA00022777"/>
    </source>
</evidence>
<dbReference type="FunFam" id="3.30.200.20:FF:000432">
    <property type="entry name" value="LRR receptor-like serine/threonine-protein kinase EFR"/>
    <property type="match status" value="1"/>
</dbReference>
<evidence type="ECO:0000256" key="3">
    <source>
        <dbReference type="ARBA" id="ARBA00008684"/>
    </source>
</evidence>
<dbReference type="AlphaFoldDB" id="G7K5C9"/>
<dbReference type="KEGG" id="mtr:11413493"/>
<feature type="binding site" evidence="22">
    <location>
        <position position="744"/>
    </location>
    <ligand>
        <name>ATP</name>
        <dbReference type="ChEBI" id="CHEBI:30616"/>
    </ligand>
</feature>
<name>G7K5C9_MEDTR</name>
<dbReference type="InterPro" id="IPR032675">
    <property type="entry name" value="LRR_dom_sf"/>
</dbReference>
<evidence type="ECO:0000256" key="6">
    <source>
        <dbReference type="ARBA" id="ARBA00022527"/>
    </source>
</evidence>
<feature type="domain" description="Protein kinase" evidence="24">
    <location>
        <begin position="715"/>
        <end position="1021"/>
    </location>
</feature>
<dbReference type="EMBL" id="PSQE01000005">
    <property type="protein sequence ID" value="RHN54591.1"/>
    <property type="molecule type" value="Genomic_DNA"/>
</dbReference>
<dbReference type="FunFam" id="3.80.10.10:FF:000565">
    <property type="entry name" value="Leucine-rich repeat receptor-like kinase protein FLORAL ORGAN NUMBER1"/>
    <property type="match status" value="1"/>
</dbReference>
<dbReference type="InterPro" id="IPR001611">
    <property type="entry name" value="Leu-rich_rpt"/>
</dbReference>
<dbReference type="Proteomes" id="UP000002051">
    <property type="component" value="Chromosome 5"/>
</dbReference>
<evidence type="ECO:0000256" key="12">
    <source>
        <dbReference type="ARBA" id="ARBA00022737"/>
    </source>
</evidence>
<evidence type="ECO:0000256" key="8">
    <source>
        <dbReference type="ARBA" id="ARBA00022614"/>
    </source>
</evidence>
<comment type="similarity">
    <text evidence="3">Belongs to the protein kinase superfamily. Ser/Thr protein kinase family.</text>
</comment>
<evidence type="ECO:0000256" key="7">
    <source>
        <dbReference type="ARBA" id="ARBA00022553"/>
    </source>
</evidence>
<evidence type="ECO:0000256" key="18">
    <source>
        <dbReference type="ARBA" id="ARBA00023170"/>
    </source>
</evidence>
<accession>A0A0C3XEP4</accession>
<evidence type="ECO:0000256" key="13">
    <source>
        <dbReference type="ARBA" id="ARBA00022741"/>
    </source>
</evidence>
<reference evidence="26" key="5">
    <citation type="journal article" date="2018" name="Nat. Plants">
        <title>Whole-genome landscape of Medicago truncatula symbiotic genes.</title>
        <authorList>
            <person name="Pecrix Y."/>
            <person name="Gamas P."/>
            <person name="Carrere S."/>
        </authorList>
    </citation>
    <scope>NUCLEOTIDE SEQUENCE</scope>
    <source>
        <tissue evidence="26">Leaves</tissue>
    </source>
</reference>
<evidence type="ECO:0000256" key="10">
    <source>
        <dbReference type="ARBA" id="ARBA00022692"/>
    </source>
</evidence>
<dbReference type="PROSITE" id="PS51450">
    <property type="entry name" value="LRR"/>
    <property type="match status" value="1"/>
</dbReference>
<dbReference type="SUPFAM" id="SSF56112">
    <property type="entry name" value="Protein kinase-like (PK-like)"/>
    <property type="match status" value="1"/>
</dbReference>
<dbReference type="InterPro" id="IPR017441">
    <property type="entry name" value="Protein_kinase_ATP_BS"/>
</dbReference>
<reference evidence="25 28" key="2">
    <citation type="journal article" date="2014" name="BMC Genomics">
        <title>An improved genome release (version Mt4.0) for the model legume Medicago truncatula.</title>
        <authorList>
            <person name="Tang H."/>
            <person name="Krishnakumar V."/>
            <person name="Bidwell S."/>
            <person name="Rosen B."/>
            <person name="Chan A."/>
            <person name="Zhou S."/>
            <person name="Gentzbittel L."/>
            <person name="Childs K.L."/>
            <person name="Yandell M."/>
            <person name="Gundlach H."/>
            <person name="Mayer K.F."/>
            <person name="Schwartz D.C."/>
            <person name="Town C.D."/>
        </authorList>
    </citation>
    <scope>GENOME REANNOTATION</scope>
    <source>
        <strain evidence="27 28">cv. Jemalong A17</strain>
    </source>
</reference>
<accession>G7K5C9</accession>
<evidence type="ECO:0000313" key="29">
    <source>
        <dbReference type="Proteomes" id="UP000265566"/>
    </source>
</evidence>
<dbReference type="HOGENOM" id="CLU_000288_22_0_1"/>
<dbReference type="PROSITE" id="PS50011">
    <property type="entry name" value="PROTEIN_KINASE_DOM"/>
    <property type="match status" value="1"/>
</dbReference>
<comment type="subcellular location">
    <subcellularLocation>
        <location evidence="1">Cell membrane</location>
        <topology evidence="1">Single-pass membrane protein</topology>
    </subcellularLocation>
    <subcellularLocation>
        <location evidence="2">Membrane</location>
        <topology evidence="2">Single-pass type I membrane protein</topology>
    </subcellularLocation>
</comment>
<keyword evidence="14 25" id="KW-0418">Kinase</keyword>
<comment type="catalytic activity">
    <reaction evidence="21">
        <text>L-seryl-[protein] + ATP = O-phospho-L-seryl-[protein] + ADP + H(+)</text>
        <dbReference type="Rhea" id="RHEA:17989"/>
        <dbReference type="Rhea" id="RHEA-COMP:9863"/>
        <dbReference type="Rhea" id="RHEA-COMP:11604"/>
        <dbReference type="ChEBI" id="CHEBI:15378"/>
        <dbReference type="ChEBI" id="CHEBI:29999"/>
        <dbReference type="ChEBI" id="CHEBI:30616"/>
        <dbReference type="ChEBI" id="CHEBI:83421"/>
        <dbReference type="ChEBI" id="CHEBI:456216"/>
        <dbReference type="EC" id="2.7.11.1"/>
    </reaction>
</comment>
<dbReference type="PaxDb" id="3880-AES95479"/>
<keyword evidence="11" id="KW-0732">Signal</keyword>
<dbReference type="SMART" id="SM00369">
    <property type="entry name" value="LRR_TYP"/>
    <property type="match status" value="9"/>
</dbReference>
<keyword evidence="12" id="KW-0677">Repeat</keyword>
<evidence type="ECO:0000256" key="17">
    <source>
        <dbReference type="ARBA" id="ARBA00023136"/>
    </source>
</evidence>
<dbReference type="Gene3D" id="3.80.10.10">
    <property type="entry name" value="Ribonuclease Inhibitor"/>
    <property type="match status" value="3"/>
</dbReference>
<keyword evidence="17 23" id="KW-0472">Membrane</keyword>
<dbReference type="GO" id="GO:0005524">
    <property type="term" value="F:ATP binding"/>
    <property type="evidence" value="ECO:0007669"/>
    <property type="project" value="UniProtKB-UniRule"/>
</dbReference>
<keyword evidence="28" id="KW-1185">Reference proteome</keyword>
<evidence type="ECO:0000256" key="5">
    <source>
        <dbReference type="ARBA" id="ARBA00022475"/>
    </source>
</evidence>
<dbReference type="OrthoDB" id="676979at2759"/>
<keyword evidence="7" id="KW-0597">Phosphoprotein</keyword>
<keyword evidence="8" id="KW-0433">Leucine-rich repeat</keyword>
<evidence type="ECO:0000313" key="27">
    <source>
        <dbReference type="EnsemblPlants" id="AES95479"/>
    </source>
</evidence>
<dbReference type="FunFam" id="3.80.10.10:FF:000288">
    <property type="entry name" value="LRR receptor-like serine/threonine-protein kinase EFR"/>
    <property type="match status" value="1"/>
</dbReference>
<evidence type="ECO:0000259" key="24">
    <source>
        <dbReference type="PROSITE" id="PS50011"/>
    </source>
</evidence>
<feature type="transmembrane region" description="Helical" evidence="23">
    <location>
        <begin position="657"/>
        <end position="683"/>
    </location>
</feature>
<reference evidence="27" key="3">
    <citation type="submission" date="2015-04" db="UniProtKB">
        <authorList>
            <consortium name="EnsemblPlants"/>
        </authorList>
    </citation>
    <scope>IDENTIFICATION</scope>
    <source>
        <strain evidence="27">cv. Jemalong A17</strain>
    </source>
</reference>
<protein>
    <recommendedName>
        <fullName evidence="4">non-specific serine/threonine protein kinase</fullName>
        <ecNumber evidence="4">2.7.11.1</ecNumber>
    </recommendedName>
</protein>
<dbReference type="InterPro" id="IPR055414">
    <property type="entry name" value="LRR_R13L4/SHOC2-like"/>
</dbReference>
<dbReference type="InterPro" id="IPR000719">
    <property type="entry name" value="Prot_kinase_dom"/>
</dbReference>
<proteinExistence type="inferred from homology"/>
<keyword evidence="15 22" id="KW-0067">ATP-binding</keyword>
<organism evidence="25 28">
    <name type="scientific">Medicago truncatula</name>
    <name type="common">Barrel medic</name>
    <name type="synonym">Medicago tribuloides</name>
    <dbReference type="NCBI Taxonomy" id="3880"/>
    <lineage>
        <taxon>Eukaryota</taxon>
        <taxon>Viridiplantae</taxon>
        <taxon>Streptophyta</taxon>
        <taxon>Embryophyta</taxon>
        <taxon>Tracheophyta</taxon>
        <taxon>Spermatophyta</taxon>
        <taxon>Magnoliopsida</taxon>
        <taxon>eudicotyledons</taxon>
        <taxon>Gunneridae</taxon>
        <taxon>Pentapetalae</taxon>
        <taxon>rosids</taxon>
        <taxon>fabids</taxon>
        <taxon>Fabales</taxon>
        <taxon>Fabaceae</taxon>
        <taxon>Papilionoideae</taxon>
        <taxon>50 kb inversion clade</taxon>
        <taxon>NPAAA clade</taxon>
        <taxon>Hologalegina</taxon>
        <taxon>IRL clade</taxon>
        <taxon>Trifolieae</taxon>
        <taxon>Medicago</taxon>
    </lineage>
</organism>
<evidence type="ECO:0000256" key="1">
    <source>
        <dbReference type="ARBA" id="ARBA00004162"/>
    </source>
</evidence>
<dbReference type="SUPFAM" id="SSF52058">
    <property type="entry name" value="L domain-like"/>
    <property type="match status" value="2"/>
</dbReference>
<dbReference type="PANTHER" id="PTHR27008">
    <property type="entry name" value="OS04G0122200 PROTEIN"/>
    <property type="match status" value="1"/>
</dbReference>
<keyword evidence="16 23" id="KW-1133">Transmembrane helix</keyword>
<dbReference type="PROSITE" id="PS00108">
    <property type="entry name" value="PROTEIN_KINASE_ST"/>
    <property type="match status" value="1"/>
</dbReference>
<dbReference type="Pfam" id="PF00560">
    <property type="entry name" value="LRR_1"/>
    <property type="match status" value="5"/>
</dbReference>
<feature type="transmembrane region" description="Helical" evidence="23">
    <location>
        <begin position="12"/>
        <end position="30"/>
    </location>
</feature>
<evidence type="ECO:0000313" key="25">
    <source>
        <dbReference type="EMBL" id="AES95479.2"/>
    </source>
</evidence>
<reference evidence="25 28" key="1">
    <citation type="journal article" date="2011" name="Nature">
        <title>The Medicago genome provides insight into the evolution of rhizobial symbioses.</title>
        <authorList>
            <person name="Young N.D."/>
            <person name="Debelle F."/>
            <person name="Oldroyd G.E."/>
            <person name="Geurts R."/>
            <person name="Cannon S.B."/>
            <person name="Udvardi M.K."/>
            <person name="Benedito V.A."/>
            <person name="Mayer K.F."/>
            <person name="Gouzy J."/>
            <person name="Schoof H."/>
            <person name="Van de Peer Y."/>
            <person name="Proost S."/>
            <person name="Cook D.R."/>
            <person name="Meyers B.C."/>
            <person name="Spannagl M."/>
            <person name="Cheung F."/>
            <person name="De Mita S."/>
            <person name="Krishnakumar V."/>
            <person name="Gundlach H."/>
            <person name="Zhou S."/>
            <person name="Mudge J."/>
            <person name="Bharti A.K."/>
            <person name="Murray J.D."/>
            <person name="Naoumkina M.A."/>
            <person name="Rosen B."/>
            <person name="Silverstein K.A."/>
            <person name="Tang H."/>
            <person name="Rombauts S."/>
            <person name="Zhao P.X."/>
            <person name="Zhou P."/>
            <person name="Barbe V."/>
            <person name="Bardou P."/>
            <person name="Bechner M."/>
            <person name="Bellec A."/>
            <person name="Berger A."/>
            <person name="Berges H."/>
            <person name="Bidwell S."/>
            <person name="Bisseling T."/>
            <person name="Choisne N."/>
            <person name="Couloux A."/>
            <person name="Denny R."/>
            <person name="Deshpande S."/>
            <person name="Dai X."/>
            <person name="Doyle J.J."/>
            <person name="Dudez A.M."/>
            <person name="Farmer A.D."/>
            <person name="Fouteau S."/>
            <person name="Franken C."/>
            <person name="Gibelin C."/>
            <person name="Gish J."/>
            <person name="Goldstein S."/>
            <person name="Gonzalez A.J."/>
            <person name="Green P.J."/>
            <person name="Hallab A."/>
            <person name="Hartog M."/>
            <person name="Hua A."/>
            <person name="Humphray S.J."/>
            <person name="Jeong D.H."/>
            <person name="Jing Y."/>
            <person name="Jocker A."/>
            <person name="Kenton S.M."/>
            <person name="Kim D.J."/>
            <person name="Klee K."/>
            <person name="Lai H."/>
            <person name="Lang C."/>
            <person name="Lin S."/>
            <person name="Macmil S.L."/>
            <person name="Magdelenat G."/>
            <person name="Matthews L."/>
            <person name="McCorrison J."/>
            <person name="Monaghan E.L."/>
            <person name="Mun J.H."/>
            <person name="Najar F.Z."/>
            <person name="Nicholson C."/>
            <person name="Noirot C."/>
            <person name="O'Bleness M."/>
            <person name="Paule C.R."/>
            <person name="Poulain J."/>
            <person name="Prion F."/>
            <person name="Qin B."/>
            <person name="Qu C."/>
            <person name="Retzel E.F."/>
            <person name="Riddle C."/>
            <person name="Sallet E."/>
            <person name="Samain S."/>
            <person name="Samson N."/>
            <person name="Sanders I."/>
            <person name="Saurat O."/>
            <person name="Scarpelli C."/>
            <person name="Schiex T."/>
            <person name="Segurens B."/>
            <person name="Severin A.J."/>
            <person name="Sherrier D.J."/>
            <person name="Shi R."/>
            <person name="Sims S."/>
            <person name="Singer S.R."/>
            <person name="Sinharoy S."/>
            <person name="Sterck L."/>
            <person name="Viollet A."/>
            <person name="Wang B.B."/>
            <person name="Wang K."/>
            <person name="Wang M."/>
            <person name="Wang X."/>
            <person name="Warfsmann J."/>
            <person name="Weissenbach J."/>
            <person name="White D.D."/>
            <person name="White J.D."/>
            <person name="Wiley G.B."/>
            <person name="Wincker P."/>
            <person name="Xing Y."/>
            <person name="Yang L."/>
            <person name="Yao Z."/>
            <person name="Ying F."/>
            <person name="Zhai J."/>
            <person name="Zhou L."/>
            <person name="Zuber A."/>
            <person name="Denarie J."/>
            <person name="Dixon R.A."/>
            <person name="May G.D."/>
            <person name="Schwartz D.C."/>
            <person name="Rogers J."/>
            <person name="Quetier F."/>
            <person name="Town C.D."/>
            <person name="Roe B.A."/>
        </authorList>
    </citation>
    <scope>NUCLEOTIDE SEQUENCE [LARGE SCALE GENOMIC DNA]</scope>
    <source>
        <strain evidence="25">A17</strain>
        <strain evidence="27 28">cv. Jemalong A17</strain>
    </source>
</reference>
<evidence type="ECO:0000256" key="11">
    <source>
        <dbReference type="ARBA" id="ARBA00022729"/>
    </source>
</evidence>
<dbReference type="Pfam" id="PF00069">
    <property type="entry name" value="Pkinase"/>
    <property type="match status" value="1"/>
</dbReference>
<keyword evidence="19" id="KW-0325">Glycoprotein</keyword>
<dbReference type="InterPro" id="IPR013210">
    <property type="entry name" value="LRR_N_plant-typ"/>
</dbReference>
<keyword evidence="6" id="KW-0723">Serine/threonine-protein kinase</keyword>
<gene>
    <name evidence="27" type="primary">11413493</name>
    <name evidence="25" type="ordered locus">MTR_5g025950</name>
    <name evidence="26" type="ORF">MtrunA17_Chr5g0408581</name>
</gene>
<dbReference type="PRINTS" id="PR00019">
    <property type="entry name" value="LEURICHRPT"/>
</dbReference>